<name>A0A1S3ZU00_TOBAC</name>
<protein>
    <submittedName>
        <fullName evidence="1">Uncharacterized protein</fullName>
    </submittedName>
</protein>
<dbReference type="PANTHER" id="PTHR48475">
    <property type="entry name" value="RIBONUCLEASE H"/>
    <property type="match status" value="1"/>
</dbReference>
<evidence type="ECO:0000313" key="1">
    <source>
        <dbReference type="RefSeq" id="XP_016467852.1"/>
    </source>
</evidence>
<dbReference type="AlphaFoldDB" id="A0A1S3ZU00"/>
<organism evidence="1">
    <name type="scientific">Nicotiana tabacum</name>
    <name type="common">Common tobacco</name>
    <dbReference type="NCBI Taxonomy" id="4097"/>
    <lineage>
        <taxon>Eukaryota</taxon>
        <taxon>Viridiplantae</taxon>
        <taxon>Streptophyta</taxon>
        <taxon>Embryophyta</taxon>
        <taxon>Tracheophyta</taxon>
        <taxon>Spermatophyta</taxon>
        <taxon>Magnoliopsida</taxon>
        <taxon>eudicotyledons</taxon>
        <taxon>Gunneridae</taxon>
        <taxon>Pentapetalae</taxon>
        <taxon>asterids</taxon>
        <taxon>lamiids</taxon>
        <taxon>Solanales</taxon>
        <taxon>Solanaceae</taxon>
        <taxon>Nicotianoideae</taxon>
        <taxon>Nicotianeae</taxon>
        <taxon>Nicotiana</taxon>
    </lineage>
</organism>
<dbReference type="RefSeq" id="XP_016467852.1">
    <property type="nucleotide sequence ID" value="XM_016612366.1"/>
</dbReference>
<dbReference type="OrthoDB" id="1690717at2759"/>
<proteinExistence type="predicted"/>
<reference evidence="1" key="1">
    <citation type="submission" date="2025-08" db="UniProtKB">
        <authorList>
            <consortium name="RefSeq"/>
        </authorList>
    </citation>
    <scope>IDENTIFICATION</scope>
</reference>
<accession>A0A1S3ZU00</accession>
<gene>
    <name evidence="1" type="primary">LOC107790436</name>
</gene>
<dbReference type="PANTHER" id="PTHR48475:SF2">
    <property type="entry name" value="RIBONUCLEASE H"/>
    <property type="match status" value="1"/>
</dbReference>
<sequence>MITGLELVKNLGDEVIEAKCDSLLDVNQVNETFKVKEEQMRSVSTPMNLFGGSGTTDEFGGTISHAKVNSTSLTWDWRNRYIDYLRIGKLPSDPKESRALHTKAARFSLIEGALFRISFFGPLARCLRPGKTEYAMREAHKGTYGNHLGARSLV</sequence>
<dbReference type="PaxDb" id="4097-A0A1S3ZU00"/>
<dbReference type="KEGG" id="nta:107790436"/>